<protein>
    <submittedName>
        <fullName evidence="1">Uncharacterized protein</fullName>
    </submittedName>
</protein>
<sequence>MPAAEVRTKWQIRPSNIEIRVTGNLAERNGNTTEVATSYLDAVSITSTLGFRGDERLRMFINDVVLKSTIMPAHVLLIRTKHIMKEFHWEVFDLPPYGSDLAPRSYSRTVITRADWVRNHLGQTKIRLTL</sequence>
<organism evidence="1 2">
    <name type="scientific">Araneus ventricosus</name>
    <name type="common">Orbweaver spider</name>
    <name type="synonym">Epeira ventricosa</name>
    <dbReference type="NCBI Taxonomy" id="182803"/>
    <lineage>
        <taxon>Eukaryota</taxon>
        <taxon>Metazoa</taxon>
        <taxon>Ecdysozoa</taxon>
        <taxon>Arthropoda</taxon>
        <taxon>Chelicerata</taxon>
        <taxon>Arachnida</taxon>
        <taxon>Araneae</taxon>
        <taxon>Araneomorphae</taxon>
        <taxon>Entelegynae</taxon>
        <taxon>Araneoidea</taxon>
        <taxon>Araneidae</taxon>
        <taxon>Araneus</taxon>
    </lineage>
</organism>
<dbReference type="Proteomes" id="UP000499080">
    <property type="component" value="Unassembled WGS sequence"/>
</dbReference>
<reference evidence="1 2" key="1">
    <citation type="journal article" date="2019" name="Sci. Rep.">
        <title>Orb-weaving spider Araneus ventricosus genome elucidates the spidroin gene catalogue.</title>
        <authorList>
            <person name="Kono N."/>
            <person name="Nakamura H."/>
            <person name="Ohtoshi R."/>
            <person name="Moran D.A.P."/>
            <person name="Shinohara A."/>
            <person name="Yoshida Y."/>
            <person name="Fujiwara M."/>
            <person name="Mori M."/>
            <person name="Tomita M."/>
            <person name="Arakawa K."/>
        </authorList>
    </citation>
    <scope>NUCLEOTIDE SEQUENCE [LARGE SCALE GENOMIC DNA]</scope>
</reference>
<accession>A0A4Y2BBX2</accession>
<dbReference type="AlphaFoldDB" id="A0A4Y2BBX2"/>
<proteinExistence type="predicted"/>
<evidence type="ECO:0000313" key="2">
    <source>
        <dbReference type="Proteomes" id="UP000499080"/>
    </source>
</evidence>
<dbReference type="EMBL" id="BGPR01000067">
    <property type="protein sequence ID" value="GBL89802.1"/>
    <property type="molecule type" value="Genomic_DNA"/>
</dbReference>
<gene>
    <name evidence="1" type="ORF">AVEN_179584_1</name>
</gene>
<name>A0A4Y2BBX2_ARAVE</name>
<evidence type="ECO:0000313" key="1">
    <source>
        <dbReference type="EMBL" id="GBL89802.1"/>
    </source>
</evidence>
<comment type="caution">
    <text evidence="1">The sequence shown here is derived from an EMBL/GenBank/DDBJ whole genome shotgun (WGS) entry which is preliminary data.</text>
</comment>
<keyword evidence="2" id="KW-1185">Reference proteome</keyword>